<dbReference type="Pfam" id="PF07247">
    <property type="entry name" value="AATase"/>
    <property type="match status" value="2"/>
</dbReference>
<dbReference type="Proteomes" id="UP000620124">
    <property type="component" value="Unassembled WGS sequence"/>
</dbReference>
<gene>
    <name evidence="1" type="ORF">MVEN_00969500</name>
</gene>
<dbReference type="GO" id="GO:0008080">
    <property type="term" value="F:N-acetyltransferase activity"/>
    <property type="evidence" value="ECO:0007669"/>
    <property type="project" value="TreeGrafter"/>
</dbReference>
<accession>A0A8H6YCT2</accession>
<evidence type="ECO:0008006" key="3">
    <source>
        <dbReference type="Google" id="ProtNLM"/>
    </source>
</evidence>
<dbReference type="PANTHER" id="PTHR28037:SF1">
    <property type="entry name" value="ALCOHOL O-ACETYLTRANSFERASE 1-RELATED"/>
    <property type="match status" value="1"/>
</dbReference>
<organism evidence="1 2">
    <name type="scientific">Mycena venus</name>
    <dbReference type="NCBI Taxonomy" id="2733690"/>
    <lineage>
        <taxon>Eukaryota</taxon>
        <taxon>Fungi</taxon>
        <taxon>Dikarya</taxon>
        <taxon>Basidiomycota</taxon>
        <taxon>Agaricomycotina</taxon>
        <taxon>Agaricomycetes</taxon>
        <taxon>Agaricomycetidae</taxon>
        <taxon>Agaricales</taxon>
        <taxon>Marasmiineae</taxon>
        <taxon>Mycenaceae</taxon>
        <taxon>Mycena</taxon>
    </lineage>
</organism>
<dbReference type="EMBL" id="JACAZI010000007">
    <property type="protein sequence ID" value="KAF7356371.1"/>
    <property type="molecule type" value="Genomic_DNA"/>
</dbReference>
<dbReference type="InterPro" id="IPR023213">
    <property type="entry name" value="CAT-like_dom_sf"/>
</dbReference>
<name>A0A8H6YCT2_9AGAR</name>
<dbReference type="InterPro" id="IPR052058">
    <property type="entry name" value="Alcohol_O-acetyltransferase"/>
</dbReference>
<comment type="caution">
    <text evidence="1">The sequence shown here is derived from an EMBL/GenBank/DDBJ whole genome shotgun (WGS) entry which is preliminary data.</text>
</comment>
<evidence type="ECO:0000313" key="1">
    <source>
        <dbReference type="EMBL" id="KAF7356371.1"/>
    </source>
</evidence>
<sequence>MSPPTPLRAPGLMESYHLARHFLKIDSCLLVSARYICADGSILNKEQLFPALEKVIQKHPILAVMLQDEGTNKPSFVKLEKIELPLVVEFSNETDLESAMQRQLANRLDTTARLPLWRVEVFNDGTVIFAFHHCIGDALSGVIFHQTLLAALQDVVPADITLSVAIPQSLSLLPPIEAVINLRPSLLTIISEVFSLFIPASWKPGYKAWTANPVPKEVPKVYQPHVKIITFTTEEMAAFMTICRSHGATVTSAFYVLAAAVLSRLVPPNSSQYKTLAAVVAVSLRDWPAAARYAVELQRQKTEAAKKIGLIYLLFGNIAPFFKGMLGKKRDETFEISNVGRVPSAAATDAAERWRIERIVFAQSNLVTNAALKINVIGDPTGAVNVALTWGKTSIDGELVELFARQFQEGFRILLV</sequence>
<dbReference type="SUPFAM" id="SSF52777">
    <property type="entry name" value="CoA-dependent acyltransferases"/>
    <property type="match status" value="1"/>
</dbReference>
<dbReference type="PANTHER" id="PTHR28037">
    <property type="entry name" value="ALCOHOL O-ACETYLTRANSFERASE 1-RELATED"/>
    <property type="match status" value="1"/>
</dbReference>
<reference evidence="1" key="1">
    <citation type="submission" date="2020-05" db="EMBL/GenBank/DDBJ databases">
        <title>Mycena genomes resolve the evolution of fungal bioluminescence.</title>
        <authorList>
            <person name="Tsai I.J."/>
        </authorList>
    </citation>
    <scope>NUCLEOTIDE SEQUENCE</scope>
    <source>
        <strain evidence="1">CCC161011</strain>
    </source>
</reference>
<dbReference type="Gene3D" id="3.30.559.10">
    <property type="entry name" value="Chloramphenicol acetyltransferase-like domain"/>
    <property type="match status" value="1"/>
</dbReference>
<dbReference type="InterPro" id="IPR010828">
    <property type="entry name" value="Atf2/Sli1-like"/>
</dbReference>
<keyword evidence="2" id="KW-1185">Reference proteome</keyword>
<protein>
    <recommendedName>
        <fullName evidence="3">Alcohol acetyltransferase</fullName>
    </recommendedName>
</protein>
<dbReference type="AlphaFoldDB" id="A0A8H6YCT2"/>
<evidence type="ECO:0000313" key="2">
    <source>
        <dbReference type="Proteomes" id="UP000620124"/>
    </source>
</evidence>
<dbReference type="OrthoDB" id="2150604at2759"/>
<proteinExistence type="predicted"/>